<dbReference type="AlphaFoldDB" id="A0A1S3GWM0"/>
<evidence type="ECO:0000256" key="1">
    <source>
        <dbReference type="ARBA" id="ARBA00005298"/>
    </source>
</evidence>
<protein>
    <submittedName>
        <fullName evidence="4">Arrestin domain-containing protein 2-like</fullName>
    </submittedName>
</protein>
<dbReference type="RefSeq" id="XP_012893181.1">
    <property type="nucleotide sequence ID" value="XM_013037727.1"/>
</dbReference>
<evidence type="ECO:0000313" key="4">
    <source>
        <dbReference type="RefSeq" id="XP_012893181.1"/>
    </source>
</evidence>
<dbReference type="GeneID" id="106002990"/>
<dbReference type="InParanoid" id="A0A1S3GWM0"/>
<evidence type="ECO:0000259" key="2">
    <source>
        <dbReference type="Pfam" id="PF00339"/>
    </source>
</evidence>
<feature type="domain" description="Arrestin-like N-terminal" evidence="2">
    <location>
        <begin position="19"/>
        <end position="113"/>
    </location>
</feature>
<dbReference type="SUPFAM" id="SSF81296">
    <property type="entry name" value="E set domains"/>
    <property type="match status" value="1"/>
</dbReference>
<dbReference type="InterPro" id="IPR014752">
    <property type="entry name" value="Arrestin-like_C"/>
</dbReference>
<comment type="similarity">
    <text evidence="1">Belongs to the arrestin family.</text>
</comment>
<dbReference type="Proteomes" id="UP000081671">
    <property type="component" value="Unplaced"/>
</dbReference>
<dbReference type="InterPro" id="IPR014756">
    <property type="entry name" value="Ig_E-set"/>
</dbReference>
<feature type="non-terminal residue" evidence="4">
    <location>
        <position position="114"/>
    </location>
</feature>
<dbReference type="GO" id="GO:0005886">
    <property type="term" value="C:plasma membrane"/>
    <property type="evidence" value="ECO:0007669"/>
    <property type="project" value="TreeGrafter"/>
</dbReference>
<sequence>MLFDKVKAFVVQLDGAMAGAEPVFRGGQEVAGRVLLEVVGAARVAALALRARGRVHAHWTESRSAGSSTAYTHNYSERVELVGHRATLLVPYTGETTTLPAGRHEFPFIFQLPV</sequence>
<proteinExistence type="inferred from homology"/>
<name>A0A1S3GWM0_DIPOR</name>
<dbReference type="PANTHER" id="PTHR11188:SF48">
    <property type="entry name" value="ARRESTIN DOMAIN-CONTAINING PROTEIN 2"/>
    <property type="match status" value="1"/>
</dbReference>
<accession>A0A1S3GWM0</accession>
<keyword evidence="3" id="KW-1185">Reference proteome</keyword>
<dbReference type="InterPro" id="IPR011021">
    <property type="entry name" value="Arrestin-like_N"/>
</dbReference>
<gene>
    <name evidence="4" type="primary">LOC106002990</name>
</gene>
<dbReference type="GO" id="GO:0015031">
    <property type="term" value="P:protein transport"/>
    <property type="evidence" value="ECO:0007669"/>
    <property type="project" value="TreeGrafter"/>
</dbReference>
<dbReference type="OrthoDB" id="8928921at2759"/>
<organism evidence="3 4">
    <name type="scientific">Dipodomys ordii</name>
    <name type="common">Ord's kangaroo rat</name>
    <dbReference type="NCBI Taxonomy" id="10020"/>
    <lineage>
        <taxon>Eukaryota</taxon>
        <taxon>Metazoa</taxon>
        <taxon>Chordata</taxon>
        <taxon>Craniata</taxon>
        <taxon>Vertebrata</taxon>
        <taxon>Euteleostomi</taxon>
        <taxon>Mammalia</taxon>
        <taxon>Eutheria</taxon>
        <taxon>Euarchontoglires</taxon>
        <taxon>Glires</taxon>
        <taxon>Rodentia</taxon>
        <taxon>Castorimorpha</taxon>
        <taxon>Heteromyidae</taxon>
        <taxon>Dipodomyinae</taxon>
        <taxon>Dipodomys</taxon>
    </lineage>
</organism>
<reference evidence="4" key="1">
    <citation type="submission" date="2025-08" db="UniProtKB">
        <authorList>
            <consortium name="RefSeq"/>
        </authorList>
    </citation>
    <scope>IDENTIFICATION</scope>
    <source>
        <tissue evidence="4">Kidney</tissue>
    </source>
</reference>
<dbReference type="GO" id="GO:0005737">
    <property type="term" value="C:cytoplasm"/>
    <property type="evidence" value="ECO:0007669"/>
    <property type="project" value="TreeGrafter"/>
</dbReference>
<evidence type="ECO:0000313" key="3">
    <source>
        <dbReference type="Proteomes" id="UP000081671"/>
    </source>
</evidence>
<dbReference type="Pfam" id="PF00339">
    <property type="entry name" value="Arrestin_N"/>
    <property type="match status" value="1"/>
</dbReference>
<dbReference type="PANTHER" id="PTHR11188">
    <property type="entry name" value="ARRESTIN DOMAIN CONTAINING PROTEIN"/>
    <property type="match status" value="1"/>
</dbReference>
<dbReference type="InterPro" id="IPR050357">
    <property type="entry name" value="Arrestin_domain-protein"/>
</dbReference>
<dbReference type="Gene3D" id="2.60.40.640">
    <property type="match status" value="1"/>
</dbReference>
<dbReference type="KEGG" id="dord:106002990"/>